<dbReference type="Proteomes" id="UP000284543">
    <property type="component" value="Unassembled WGS sequence"/>
</dbReference>
<dbReference type="EMBL" id="QSHZ01000002">
    <property type="protein sequence ID" value="RHC58490.1"/>
    <property type="molecule type" value="Genomic_DNA"/>
</dbReference>
<evidence type="ECO:0000313" key="5">
    <source>
        <dbReference type="Proteomes" id="UP000283975"/>
    </source>
</evidence>
<name>A0A414B0G5_9FIRM</name>
<dbReference type="KEGG" id="cbol:CGC65_05980"/>
<sequence>MRKILIATHGEFAGGLKQTMDFVLGGNEKVGVLSAYTTPDFDMDREAAAVVDELEDGDELIVMTDVLGGSVANAFSGHISHPGVYVLAGVNAPMLLAMVPMLESAMDTQELITQGIQAAREGCVFINGLMKQAFEESEEDFV</sequence>
<protein>
    <submittedName>
        <fullName evidence="4">PTS mannose transporter subunit IIA</fullName>
    </submittedName>
</protein>
<dbReference type="GO" id="GO:0016020">
    <property type="term" value="C:membrane"/>
    <property type="evidence" value="ECO:0007669"/>
    <property type="project" value="InterPro"/>
</dbReference>
<evidence type="ECO:0000256" key="1">
    <source>
        <dbReference type="ARBA" id="ARBA00022679"/>
    </source>
</evidence>
<dbReference type="InterPro" id="IPR036662">
    <property type="entry name" value="PTS_EIIA_man-typ_sf"/>
</dbReference>
<dbReference type="EMBL" id="QRZM01000001">
    <property type="protein sequence ID" value="RGV78975.1"/>
    <property type="molecule type" value="Genomic_DNA"/>
</dbReference>
<dbReference type="GO" id="GO:0016740">
    <property type="term" value="F:transferase activity"/>
    <property type="evidence" value="ECO:0007669"/>
    <property type="project" value="UniProtKB-KW"/>
</dbReference>
<dbReference type="RefSeq" id="WP_002567830.1">
    <property type="nucleotide sequence ID" value="NZ_CABKUK010000002.1"/>
</dbReference>
<reference evidence="5 6" key="1">
    <citation type="submission" date="2018-08" db="EMBL/GenBank/DDBJ databases">
        <title>A genome reference for cultivated species of the human gut microbiota.</title>
        <authorList>
            <person name="Zou Y."/>
            <person name="Xue W."/>
            <person name="Luo G."/>
        </authorList>
    </citation>
    <scope>NUCLEOTIDE SEQUENCE [LARGE SCALE GENOMIC DNA]</scope>
    <source>
        <strain evidence="3 6">AF14-18</strain>
        <strain evidence="4 5">AM35-14</strain>
    </source>
</reference>
<evidence type="ECO:0000313" key="4">
    <source>
        <dbReference type="EMBL" id="RHC58490.1"/>
    </source>
</evidence>
<comment type="caution">
    <text evidence="4">The sequence shown here is derived from an EMBL/GenBank/DDBJ whole genome shotgun (WGS) entry which is preliminary data.</text>
</comment>
<dbReference type="Gene3D" id="3.40.50.510">
    <property type="entry name" value="Phosphotransferase system, mannose-type IIA component"/>
    <property type="match status" value="1"/>
</dbReference>
<keyword evidence="1" id="KW-0808">Transferase</keyword>
<evidence type="ECO:0000313" key="3">
    <source>
        <dbReference type="EMBL" id="RGV78975.1"/>
    </source>
</evidence>
<gene>
    <name evidence="4" type="ORF">DW839_02980</name>
    <name evidence="3" type="ORF">DWW02_04425</name>
</gene>
<dbReference type="GO" id="GO:0009401">
    <property type="term" value="P:phosphoenolpyruvate-dependent sugar phosphotransferase system"/>
    <property type="evidence" value="ECO:0007669"/>
    <property type="project" value="InterPro"/>
</dbReference>
<accession>A0A414B0G5</accession>
<dbReference type="InterPro" id="IPR004701">
    <property type="entry name" value="PTS_EIIA_man-typ"/>
</dbReference>
<dbReference type="Pfam" id="PF03610">
    <property type="entry name" value="EIIA-man"/>
    <property type="match status" value="1"/>
</dbReference>
<dbReference type="Proteomes" id="UP000283975">
    <property type="component" value="Unassembled WGS sequence"/>
</dbReference>
<evidence type="ECO:0000313" key="6">
    <source>
        <dbReference type="Proteomes" id="UP000284543"/>
    </source>
</evidence>
<dbReference type="PANTHER" id="PTHR33799">
    <property type="entry name" value="PTS PERMEASE-RELATED-RELATED"/>
    <property type="match status" value="1"/>
</dbReference>
<evidence type="ECO:0000259" key="2">
    <source>
        <dbReference type="PROSITE" id="PS51096"/>
    </source>
</evidence>
<dbReference type="SUPFAM" id="SSF53062">
    <property type="entry name" value="PTS system fructose IIA component-like"/>
    <property type="match status" value="1"/>
</dbReference>
<dbReference type="AlphaFoldDB" id="A0A414B0G5"/>
<dbReference type="PROSITE" id="PS51096">
    <property type="entry name" value="PTS_EIIA_TYPE_4"/>
    <property type="match status" value="1"/>
</dbReference>
<feature type="domain" description="PTS EIIA type-4" evidence="2">
    <location>
        <begin position="1"/>
        <end position="123"/>
    </location>
</feature>
<organism evidence="4 5">
    <name type="scientific">Enterocloster bolteae</name>
    <dbReference type="NCBI Taxonomy" id="208479"/>
    <lineage>
        <taxon>Bacteria</taxon>
        <taxon>Bacillati</taxon>
        <taxon>Bacillota</taxon>
        <taxon>Clostridia</taxon>
        <taxon>Lachnospirales</taxon>
        <taxon>Lachnospiraceae</taxon>
        <taxon>Enterocloster</taxon>
    </lineage>
</organism>
<dbReference type="InterPro" id="IPR051471">
    <property type="entry name" value="Bacterial_PTS_sugar_comp"/>
</dbReference>
<proteinExistence type="predicted"/>
<dbReference type="PANTHER" id="PTHR33799:SF1">
    <property type="entry name" value="PTS SYSTEM MANNOSE-SPECIFIC EIIAB COMPONENT-RELATED"/>
    <property type="match status" value="1"/>
</dbReference>